<gene>
    <name evidence="1" type="ORF">METZ01_LOCUS491454</name>
</gene>
<sequence length="132" mass="14622">MLWVGLLLAVMGGAMLYFSGKAANRVFNMKATETAQIGEFTSTMEAVRSELSGGPSEMREFVEIKGTVGSDRPLLAEMSGQQAVIVRSKVSREIEELRTERDSEGDLVDRWVSRTETLNNSNLDTPFWIDDG</sequence>
<accession>A0A383D2R6</accession>
<proteinExistence type="predicted"/>
<feature type="non-terminal residue" evidence="1">
    <location>
        <position position="132"/>
    </location>
</feature>
<dbReference type="EMBL" id="UINC01213704">
    <property type="protein sequence ID" value="SVE38600.1"/>
    <property type="molecule type" value="Genomic_DNA"/>
</dbReference>
<name>A0A383D2R6_9ZZZZ</name>
<reference evidence="1" key="1">
    <citation type="submission" date="2018-05" db="EMBL/GenBank/DDBJ databases">
        <authorList>
            <person name="Lanie J.A."/>
            <person name="Ng W.-L."/>
            <person name="Kazmierczak K.M."/>
            <person name="Andrzejewski T.M."/>
            <person name="Davidsen T.M."/>
            <person name="Wayne K.J."/>
            <person name="Tettelin H."/>
            <person name="Glass J.I."/>
            <person name="Rusch D."/>
            <person name="Podicherti R."/>
            <person name="Tsui H.-C.T."/>
            <person name="Winkler M.E."/>
        </authorList>
    </citation>
    <scope>NUCLEOTIDE SEQUENCE</scope>
</reference>
<protein>
    <submittedName>
        <fullName evidence="1">Uncharacterized protein</fullName>
    </submittedName>
</protein>
<dbReference type="AlphaFoldDB" id="A0A383D2R6"/>
<evidence type="ECO:0000313" key="1">
    <source>
        <dbReference type="EMBL" id="SVE38600.1"/>
    </source>
</evidence>
<organism evidence="1">
    <name type="scientific">marine metagenome</name>
    <dbReference type="NCBI Taxonomy" id="408172"/>
    <lineage>
        <taxon>unclassified sequences</taxon>
        <taxon>metagenomes</taxon>
        <taxon>ecological metagenomes</taxon>
    </lineage>
</organism>